<comment type="subcellular location">
    <subcellularLocation>
        <location evidence="1">Membrane</location>
        <topology evidence="1">Multi-pass membrane protein</topology>
    </subcellularLocation>
</comment>
<evidence type="ECO:0000256" key="1">
    <source>
        <dbReference type="ARBA" id="ARBA00004141"/>
    </source>
</evidence>
<dbReference type="PANTHER" id="PTHR31247:SF5">
    <property type="entry name" value="DUF4203 DOMAIN-CONTAINING PROTEIN"/>
    <property type="match status" value="1"/>
</dbReference>
<feature type="domain" description="TM7S3/TM198-like" evidence="8">
    <location>
        <begin position="35"/>
        <end position="229"/>
    </location>
</feature>
<evidence type="ECO:0000256" key="4">
    <source>
        <dbReference type="ARBA" id="ARBA00022989"/>
    </source>
</evidence>
<proteinExistence type="inferred from homology"/>
<protein>
    <recommendedName>
        <fullName evidence="6">Transmembrane protein 198</fullName>
    </recommendedName>
</protein>
<dbReference type="Pfam" id="PF13886">
    <property type="entry name" value="TM7S3_TM198"/>
    <property type="match status" value="1"/>
</dbReference>
<feature type="transmembrane region" description="Helical" evidence="7">
    <location>
        <begin position="163"/>
        <end position="183"/>
    </location>
</feature>
<evidence type="ECO:0000256" key="6">
    <source>
        <dbReference type="ARBA" id="ARBA00049737"/>
    </source>
</evidence>
<keyword evidence="10" id="KW-1185">Reference proteome</keyword>
<evidence type="ECO:0000313" key="9">
    <source>
        <dbReference type="EMBL" id="KAF7722743.1"/>
    </source>
</evidence>
<evidence type="ECO:0000256" key="3">
    <source>
        <dbReference type="ARBA" id="ARBA00022692"/>
    </source>
</evidence>
<dbReference type="InterPro" id="IPR040236">
    <property type="entry name" value="TMEM198"/>
</dbReference>
<comment type="similarity">
    <text evidence="2">Belongs to the TMEM198 family.</text>
</comment>
<feature type="transmembrane region" description="Helical" evidence="7">
    <location>
        <begin position="54"/>
        <end position="73"/>
    </location>
</feature>
<evidence type="ECO:0000256" key="2">
    <source>
        <dbReference type="ARBA" id="ARBA00006244"/>
    </source>
</evidence>
<organism evidence="9 10">
    <name type="scientific">Apophysomyces ossiformis</name>
    <dbReference type="NCBI Taxonomy" id="679940"/>
    <lineage>
        <taxon>Eukaryota</taxon>
        <taxon>Fungi</taxon>
        <taxon>Fungi incertae sedis</taxon>
        <taxon>Mucoromycota</taxon>
        <taxon>Mucoromycotina</taxon>
        <taxon>Mucoromycetes</taxon>
        <taxon>Mucorales</taxon>
        <taxon>Mucorineae</taxon>
        <taxon>Mucoraceae</taxon>
        <taxon>Apophysomyces</taxon>
    </lineage>
</organism>
<feature type="transmembrane region" description="Helical" evidence="7">
    <location>
        <begin position="138"/>
        <end position="158"/>
    </location>
</feature>
<evidence type="ECO:0000313" key="10">
    <source>
        <dbReference type="Proteomes" id="UP000605846"/>
    </source>
</evidence>
<dbReference type="PANTHER" id="PTHR31247">
    <property type="entry name" value="TRANSMEMBRANE PROTEIN 198 FAMILY MEMBER"/>
    <property type="match status" value="1"/>
</dbReference>
<dbReference type="OrthoDB" id="102260at2759"/>
<feature type="transmembrane region" description="Helical" evidence="7">
    <location>
        <begin position="213"/>
        <end position="232"/>
    </location>
</feature>
<evidence type="ECO:0000256" key="5">
    <source>
        <dbReference type="ARBA" id="ARBA00023136"/>
    </source>
</evidence>
<accession>A0A8H7BGC1</accession>
<dbReference type="GO" id="GO:0005886">
    <property type="term" value="C:plasma membrane"/>
    <property type="evidence" value="ECO:0007669"/>
    <property type="project" value="TreeGrafter"/>
</dbReference>
<evidence type="ECO:0000256" key="7">
    <source>
        <dbReference type="SAM" id="Phobius"/>
    </source>
</evidence>
<reference evidence="9" key="1">
    <citation type="submission" date="2020-01" db="EMBL/GenBank/DDBJ databases">
        <title>Genome Sequencing of Three Apophysomyces-Like Fungal Strains Confirms a Novel Fungal Genus in the Mucoromycota with divergent Burkholderia-like Endosymbiotic Bacteria.</title>
        <authorList>
            <person name="Stajich J.E."/>
            <person name="Macias A.M."/>
            <person name="Carter-House D."/>
            <person name="Lovett B."/>
            <person name="Kasson L.R."/>
            <person name="Berry K."/>
            <person name="Grigoriev I."/>
            <person name="Chang Y."/>
            <person name="Spatafora J."/>
            <person name="Kasson M.T."/>
        </authorList>
    </citation>
    <scope>NUCLEOTIDE SEQUENCE</scope>
    <source>
        <strain evidence="9">NRRL A-21654</strain>
    </source>
</reference>
<feature type="transmembrane region" description="Helical" evidence="7">
    <location>
        <begin position="109"/>
        <end position="126"/>
    </location>
</feature>
<evidence type="ECO:0000259" key="8">
    <source>
        <dbReference type="Pfam" id="PF13886"/>
    </source>
</evidence>
<feature type="transmembrane region" description="Helical" evidence="7">
    <location>
        <begin position="85"/>
        <end position="102"/>
    </location>
</feature>
<feature type="transmembrane region" description="Helical" evidence="7">
    <location>
        <begin position="28"/>
        <end position="47"/>
    </location>
</feature>
<dbReference type="AlphaFoldDB" id="A0A8H7BGC1"/>
<keyword evidence="4 7" id="KW-1133">Transmembrane helix</keyword>
<gene>
    <name evidence="9" type="ORF">EC973_002727</name>
</gene>
<sequence>MATAAPVVTGAEGENTINLPINGVSVTVHNVILSIILFITGGYLCFAGGVHQHFTMFLVGFYSGSSVAYVVLTNAKDNYGANTETILLVVCVVVGVLAGLLLSCCFFLAVYLLGALLGYMAALWLLSWSTAGLIQTNWGRAILIVCFIIAGVVLMAFLERPMVVIATAFVGAFAIFIGIDLYAKTGFAQAVSNFQHVHDVSAVVNSSPQVRGMLGGCLGLAIVGALIQYAIIHRRNNPVQVWTQQYPYGRYGWKRV</sequence>
<dbReference type="EMBL" id="JABAYA010000179">
    <property type="protein sequence ID" value="KAF7722743.1"/>
    <property type="molecule type" value="Genomic_DNA"/>
</dbReference>
<name>A0A8H7BGC1_9FUNG</name>
<keyword evidence="3 7" id="KW-0812">Transmembrane</keyword>
<dbReference type="Proteomes" id="UP000605846">
    <property type="component" value="Unassembled WGS sequence"/>
</dbReference>
<keyword evidence="5 7" id="KW-0472">Membrane</keyword>
<comment type="caution">
    <text evidence="9">The sequence shown here is derived from an EMBL/GenBank/DDBJ whole genome shotgun (WGS) entry which is preliminary data.</text>
</comment>
<dbReference type="InterPro" id="IPR025256">
    <property type="entry name" value="TM7S3/TM198-like_dom"/>
</dbReference>